<sequence>MRETVTPPPLEPPGLEVVGLRKSFGAVAAVREVSFRVPAGTAFGVVGPNGAGKTTTLRMIVNILTPDAGHIRFRGRPVADLPAGAFGYLPEERGLYPRMRVREQLTFFGELAGLPRGEARRRADAWIERLGLGPWADKPAQALSKGNAQKAQLATALLHEPDLVILDEPFSGLDPVNVDLLKSIIHEQVRSGRTLLFSSHRMDHVEELCQGVCLIAGGRSLLAGTLDEVKRADGRRTLRLAFAGTVAAGVAATTERYEAVARELGLAVARRGVDYWEYVIEPGRPVEPGALLDRVRAFGIPIRFEIGLPSLERIYIDRVGALTPDQQAGERSRPGEEVRA</sequence>
<evidence type="ECO:0000256" key="1">
    <source>
        <dbReference type="ARBA" id="ARBA00005417"/>
    </source>
</evidence>
<dbReference type="AlphaFoldDB" id="E6SGR8"/>
<accession>E6SGR8</accession>
<dbReference type="HOGENOM" id="CLU_000604_1_2_9"/>
<dbReference type="InterPro" id="IPR017871">
    <property type="entry name" value="ABC_transporter-like_CS"/>
</dbReference>
<dbReference type="EMBL" id="CP002344">
    <property type="protein sequence ID" value="ADU51652.1"/>
    <property type="molecule type" value="Genomic_DNA"/>
</dbReference>
<reference evidence="7" key="2">
    <citation type="journal article" date="2010" name="Stand. Genomic Sci.">
        <title>Complete genome sequence of Thermaerobacter marianensis type strain (7p75aT).</title>
        <authorList>
            <person name="Han C."/>
            <person name="Gu W."/>
            <person name="Zhang X."/>
            <person name="Lapidus A."/>
            <person name="Nolan M."/>
            <person name="Copeland A."/>
            <person name="Lucas S."/>
            <person name="Glavina Del Rio T."/>
            <person name="Tice H."/>
            <person name="Cheng J."/>
            <person name="Tapia R."/>
            <person name="Goodwin L."/>
            <person name="Pitluck S."/>
            <person name="Pagani I."/>
            <person name="Ivanova N."/>
            <person name="Mavromatis K."/>
            <person name="Mikhailova N."/>
            <person name="Pati A."/>
            <person name="Chen A."/>
            <person name="Palaniappan K."/>
            <person name="Land M."/>
            <person name="Hauser L."/>
            <person name="Chang Y."/>
            <person name="Jeffries C."/>
            <person name="Schneider S."/>
            <person name="Rohde M."/>
            <person name="Goker M."/>
            <person name="Pukall R."/>
            <person name="Woyke T."/>
            <person name="Bristow J."/>
            <person name="Eisen J."/>
            <person name="Markowitz V."/>
            <person name="Hugenholtz P."/>
            <person name="Kyrpides N."/>
            <person name="Klenk H."/>
            <person name="Detter J."/>
        </authorList>
    </citation>
    <scope>NUCLEOTIDE SEQUENCE [LARGE SCALE GENOMIC DNA]</scope>
    <source>
        <strain evidence="7">ATCC 700841 / DSM 12885 / JCM 10246 / 7p75a</strain>
    </source>
</reference>
<dbReference type="PROSITE" id="PS50893">
    <property type="entry name" value="ABC_TRANSPORTER_2"/>
    <property type="match status" value="1"/>
</dbReference>
<dbReference type="InterPro" id="IPR003439">
    <property type="entry name" value="ABC_transporter-like_ATP-bd"/>
</dbReference>
<evidence type="ECO:0000256" key="4">
    <source>
        <dbReference type="ARBA" id="ARBA00022840"/>
    </source>
</evidence>
<dbReference type="Pfam" id="PF00005">
    <property type="entry name" value="ABC_tran"/>
    <property type="match status" value="1"/>
</dbReference>
<dbReference type="STRING" id="644966.Tmar_1543"/>
<dbReference type="PANTHER" id="PTHR42711:SF5">
    <property type="entry name" value="ABC TRANSPORTER ATP-BINDING PROTEIN NATA"/>
    <property type="match status" value="1"/>
</dbReference>
<keyword evidence="2" id="KW-0813">Transport</keyword>
<dbReference type="GO" id="GO:0005524">
    <property type="term" value="F:ATP binding"/>
    <property type="evidence" value="ECO:0007669"/>
    <property type="project" value="UniProtKB-KW"/>
</dbReference>
<feature type="domain" description="ABC transporter" evidence="5">
    <location>
        <begin position="15"/>
        <end position="242"/>
    </location>
</feature>
<dbReference type="RefSeq" id="WP_013495955.1">
    <property type="nucleotide sequence ID" value="NC_014831.1"/>
</dbReference>
<evidence type="ECO:0000256" key="3">
    <source>
        <dbReference type="ARBA" id="ARBA00022741"/>
    </source>
</evidence>
<dbReference type="InterPro" id="IPR027417">
    <property type="entry name" value="P-loop_NTPase"/>
</dbReference>
<keyword evidence="7" id="KW-1185">Reference proteome</keyword>
<proteinExistence type="inferred from homology"/>
<keyword evidence="4" id="KW-0067">ATP-binding</keyword>
<evidence type="ECO:0000313" key="7">
    <source>
        <dbReference type="Proteomes" id="UP000008915"/>
    </source>
</evidence>
<dbReference type="SUPFAM" id="SSF52540">
    <property type="entry name" value="P-loop containing nucleoside triphosphate hydrolases"/>
    <property type="match status" value="1"/>
</dbReference>
<organism evidence="6 7">
    <name type="scientific">Thermaerobacter marianensis (strain ATCC 700841 / DSM 12885 / JCM 10246 / 7p75a)</name>
    <dbReference type="NCBI Taxonomy" id="644966"/>
    <lineage>
        <taxon>Bacteria</taxon>
        <taxon>Bacillati</taxon>
        <taxon>Bacillota</taxon>
        <taxon>Clostridia</taxon>
        <taxon>Eubacteriales</taxon>
        <taxon>Clostridiales Family XVII. Incertae Sedis</taxon>
        <taxon>Thermaerobacter</taxon>
    </lineage>
</organism>
<comment type="similarity">
    <text evidence="1">Belongs to the ABC transporter superfamily.</text>
</comment>
<reference evidence="6 7" key="1">
    <citation type="journal article" date="2010" name="Stand. Genomic Sci.">
        <title>Complete genome sequence of Thermaerobacter marianensis type strain (7p75a).</title>
        <authorList>
            <person name="Han C."/>
            <person name="Gu W."/>
            <person name="Zhang X."/>
            <person name="Lapidus A."/>
            <person name="Nolan M."/>
            <person name="Copeland A."/>
            <person name="Lucas S."/>
            <person name="Del Rio T.G."/>
            <person name="Tice H."/>
            <person name="Cheng J.F."/>
            <person name="Tapia R."/>
            <person name="Goodwin L."/>
            <person name="Pitluck S."/>
            <person name="Pagani I."/>
            <person name="Ivanova N."/>
            <person name="Mavromatis K."/>
            <person name="Mikhailova N."/>
            <person name="Pati A."/>
            <person name="Chen A."/>
            <person name="Palaniappan K."/>
            <person name="Land M."/>
            <person name="Hauser L."/>
            <person name="Chang Y.J."/>
            <person name="Jeffries C.D."/>
            <person name="Schneider S."/>
            <person name="Rohde M."/>
            <person name="Goker M."/>
            <person name="Pukall R."/>
            <person name="Woyke T."/>
            <person name="Bristow J."/>
            <person name="Eisen J.A."/>
            <person name="Markowitz V."/>
            <person name="Hugenholtz P."/>
            <person name="Kyrpides N.C."/>
            <person name="Klenk H.P."/>
            <person name="Detter J.C."/>
        </authorList>
    </citation>
    <scope>NUCLEOTIDE SEQUENCE [LARGE SCALE GENOMIC DNA]</scope>
    <source>
        <strain evidence="7">ATCC 700841 / DSM 12885 / JCM 10246 / 7p75a</strain>
    </source>
</reference>
<dbReference type="PANTHER" id="PTHR42711">
    <property type="entry name" value="ABC TRANSPORTER ATP-BINDING PROTEIN"/>
    <property type="match status" value="1"/>
</dbReference>
<dbReference type="InterPro" id="IPR050763">
    <property type="entry name" value="ABC_transporter_ATP-binding"/>
</dbReference>
<dbReference type="Proteomes" id="UP000008915">
    <property type="component" value="Chromosome"/>
</dbReference>
<name>E6SGR8_THEM7</name>
<evidence type="ECO:0000256" key="2">
    <source>
        <dbReference type="ARBA" id="ARBA00022448"/>
    </source>
</evidence>
<protein>
    <submittedName>
        <fullName evidence="6">ABC transporter related protein</fullName>
    </submittedName>
</protein>
<evidence type="ECO:0000313" key="6">
    <source>
        <dbReference type="EMBL" id="ADU51652.1"/>
    </source>
</evidence>
<dbReference type="KEGG" id="tmr:Tmar_1543"/>
<keyword evidence="3" id="KW-0547">Nucleotide-binding</keyword>
<dbReference type="PROSITE" id="PS00211">
    <property type="entry name" value="ABC_TRANSPORTER_1"/>
    <property type="match status" value="1"/>
</dbReference>
<evidence type="ECO:0000259" key="5">
    <source>
        <dbReference type="PROSITE" id="PS50893"/>
    </source>
</evidence>
<dbReference type="eggNOG" id="COG4152">
    <property type="taxonomic scope" value="Bacteria"/>
</dbReference>
<dbReference type="InterPro" id="IPR003593">
    <property type="entry name" value="AAA+_ATPase"/>
</dbReference>
<dbReference type="SMART" id="SM00382">
    <property type="entry name" value="AAA"/>
    <property type="match status" value="1"/>
</dbReference>
<dbReference type="Gene3D" id="3.40.50.300">
    <property type="entry name" value="P-loop containing nucleotide triphosphate hydrolases"/>
    <property type="match status" value="1"/>
</dbReference>
<gene>
    <name evidence="6" type="ordered locus">Tmar_1543</name>
</gene>
<dbReference type="GO" id="GO:0016887">
    <property type="term" value="F:ATP hydrolysis activity"/>
    <property type="evidence" value="ECO:0007669"/>
    <property type="project" value="InterPro"/>
</dbReference>